<evidence type="ECO:0000256" key="1">
    <source>
        <dbReference type="ARBA" id="ARBA00004651"/>
    </source>
</evidence>
<comment type="caution">
    <text evidence="8">The sequence shown here is derived from an EMBL/GenBank/DDBJ whole genome shotgun (WGS) entry which is preliminary data.</text>
</comment>
<dbReference type="Gene3D" id="1.20.1250.20">
    <property type="entry name" value="MFS general substrate transporter like domains"/>
    <property type="match status" value="1"/>
</dbReference>
<dbReference type="PANTHER" id="PTHR42718">
    <property type="entry name" value="MAJOR FACILITATOR SUPERFAMILY MULTIDRUG TRANSPORTER MFSC"/>
    <property type="match status" value="1"/>
</dbReference>
<dbReference type="InterPro" id="IPR036259">
    <property type="entry name" value="MFS_trans_sf"/>
</dbReference>
<accession>A0A2T6FXY2</accession>
<feature type="transmembrane region" description="Helical" evidence="6">
    <location>
        <begin position="92"/>
        <end position="111"/>
    </location>
</feature>
<organism evidence="8 9">
    <name type="scientific">Paenibacillus elgii</name>
    <dbReference type="NCBI Taxonomy" id="189691"/>
    <lineage>
        <taxon>Bacteria</taxon>
        <taxon>Bacillati</taxon>
        <taxon>Bacillota</taxon>
        <taxon>Bacilli</taxon>
        <taxon>Bacillales</taxon>
        <taxon>Paenibacillaceae</taxon>
        <taxon>Paenibacillus</taxon>
    </lineage>
</organism>
<feature type="transmembrane region" description="Helical" evidence="6">
    <location>
        <begin position="24"/>
        <end position="42"/>
    </location>
</feature>
<dbReference type="Proteomes" id="UP000244184">
    <property type="component" value="Unassembled WGS sequence"/>
</dbReference>
<keyword evidence="5 6" id="KW-0472">Membrane</keyword>
<dbReference type="EMBL" id="PYHP01000069">
    <property type="protein sequence ID" value="PUA36740.1"/>
    <property type="molecule type" value="Genomic_DNA"/>
</dbReference>
<dbReference type="PRINTS" id="PR01036">
    <property type="entry name" value="TCRTETB"/>
</dbReference>
<feature type="transmembrane region" description="Helical" evidence="6">
    <location>
        <begin position="350"/>
        <end position="371"/>
    </location>
</feature>
<proteinExistence type="predicted"/>
<keyword evidence="3 6" id="KW-0812">Transmembrane</keyword>
<evidence type="ECO:0000256" key="2">
    <source>
        <dbReference type="ARBA" id="ARBA00022448"/>
    </source>
</evidence>
<dbReference type="CDD" id="cd17321">
    <property type="entry name" value="MFS_MMR_MDR_like"/>
    <property type="match status" value="1"/>
</dbReference>
<dbReference type="SUPFAM" id="SSF103473">
    <property type="entry name" value="MFS general substrate transporter"/>
    <property type="match status" value="1"/>
</dbReference>
<keyword evidence="2" id="KW-0813">Transport</keyword>
<dbReference type="Pfam" id="PF07690">
    <property type="entry name" value="MFS_1"/>
    <property type="match status" value="1"/>
</dbReference>
<name>A0A2T6FXY2_9BACL</name>
<reference evidence="8 9" key="1">
    <citation type="submission" date="2018-03" db="EMBL/GenBank/DDBJ databases">
        <title>Genome sequence of Paenibacillus elgii strain AC13 an antimicrobial compound producing bacteria.</title>
        <authorList>
            <person name="Kurokawa A.S."/>
            <person name="Araujo J.F."/>
            <person name="Costa R.A."/>
            <person name="Ortega D.B."/>
            <person name="Pires A.S."/>
            <person name="Pappas G.J.Jr."/>
            <person name="Franco O.L."/>
            <person name="Barreto C."/>
            <person name="Magalhaes B.S."/>
            <person name="Kruger R.H."/>
        </authorList>
    </citation>
    <scope>NUCLEOTIDE SEQUENCE [LARGE SCALE GENOMIC DNA]</scope>
    <source>
        <strain evidence="8 9">AC13</strain>
    </source>
</reference>
<feature type="transmembrane region" description="Helical" evidence="6">
    <location>
        <begin position="214"/>
        <end position="231"/>
    </location>
</feature>
<gene>
    <name evidence="8" type="ORF">C8Z91_25560</name>
</gene>
<protein>
    <submittedName>
        <fullName evidence="8">MFS transporter</fullName>
    </submittedName>
</protein>
<evidence type="ECO:0000256" key="5">
    <source>
        <dbReference type="ARBA" id="ARBA00023136"/>
    </source>
</evidence>
<dbReference type="PROSITE" id="PS50850">
    <property type="entry name" value="MFS"/>
    <property type="match status" value="1"/>
</dbReference>
<feature type="transmembrane region" description="Helical" evidence="6">
    <location>
        <begin position="322"/>
        <end position="343"/>
    </location>
</feature>
<feature type="transmembrane region" description="Helical" evidence="6">
    <location>
        <begin position="383"/>
        <end position="404"/>
    </location>
</feature>
<feature type="transmembrane region" description="Helical" evidence="6">
    <location>
        <begin position="185"/>
        <end position="202"/>
    </location>
</feature>
<dbReference type="AlphaFoldDB" id="A0A2T6FXY2"/>
<feature type="transmembrane region" description="Helical" evidence="6">
    <location>
        <begin position="285"/>
        <end position="310"/>
    </location>
</feature>
<feature type="transmembrane region" description="Helical" evidence="6">
    <location>
        <begin position="416"/>
        <end position="442"/>
    </location>
</feature>
<evidence type="ECO:0000256" key="3">
    <source>
        <dbReference type="ARBA" id="ARBA00022692"/>
    </source>
</evidence>
<evidence type="ECO:0000256" key="6">
    <source>
        <dbReference type="SAM" id="Phobius"/>
    </source>
</evidence>
<feature type="transmembrane region" description="Helical" evidence="6">
    <location>
        <begin position="62"/>
        <end position="80"/>
    </location>
</feature>
<dbReference type="Gene3D" id="1.20.1720.10">
    <property type="entry name" value="Multidrug resistance protein D"/>
    <property type="match status" value="1"/>
</dbReference>
<dbReference type="RefSeq" id="WP_108533781.1">
    <property type="nucleotide sequence ID" value="NZ_PYHP01000069.1"/>
</dbReference>
<dbReference type="GO" id="GO:0005886">
    <property type="term" value="C:plasma membrane"/>
    <property type="evidence" value="ECO:0007669"/>
    <property type="project" value="UniProtKB-SubCell"/>
</dbReference>
<dbReference type="InterPro" id="IPR011701">
    <property type="entry name" value="MFS"/>
</dbReference>
<dbReference type="GO" id="GO:0022857">
    <property type="term" value="F:transmembrane transporter activity"/>
    <property type="evidence" value="ECO:0007669"/>
    <property type="project" value="InterPro"/>
</dbReference>
<feature type="transmembrane region" description="Helical" evidence="6">
    <location>
        <begin position="148"/>
        <end position="173"/>
    </location>
</feature>
<evidence type="ECO:0000313" key="9">
    <source>
        <dbReference type="Proteomes" id="UP000244184"/>
    </source>
</evidence>
<feature type="transmembrane region" description="Helical" evidence="6">
    <location>
        <begin position="454"/>
        <end position="479"/>
    </location>
</feature>
<keyword evidence="4 6" id="KW-1133">Transmembrane helix</keyword>
<evidence type="ECO:0000313" key="8">
    <source>
        <dbReference type="EMBL" id="PUA36740.1"/>
    </source>
</evidence>
<evidence type="ECO:0000259" key="7">
    <source>
        <dbReference type="PROSITE" id="PS50850"/>
    </source>
</evidence>
<dbReference type="PANTHER" id="PTHR42718:SF39">
    <property type="entry name" value="ACTINORHODIN TRANSPORTER-RELATED"/>
    <property type="match status" value="1"/>
</dbReference>
<feature type="domain" description="Major facilitator superfamily (MFS) profile" evidence="7">
    <location>
        <begin position="26"/>
        <end position="483"/>
    </location>
</feature>
<comment type="subcellular location">
    <subcellularLocation>
        <location evidence="1">Cell membrane</location>
        <topology evidence="1">Multi-pass membrane protein</topology>
    </subcellularLocation>
</comment>
<sequence>MSNPISETFTSDLFPKQQTDRRRWYALAVILLPILLIQLNTFMIQVALPSLQNSLHAGFSEAQFMVAGYSLGMALALMISGKLGDMYGRKRMLLIGVAGFTLMSALGGVASDPSVLIAIRVVQGLSAAVIQPQVLSTMQVSFPPQEKALAFGIYGALIGVGFTFGLILGGLLIDWNWFALGWRNVFFFNVPFGVLVLLLLPIIPESRGGQAQSIDWSGGILLIAGLFLLIYPLSEGQKRGWPLWTWSCLALAIPILLAFIAVELRKSRQGAVPLVDLSIFQLPSFRVGIITVTVFYSGMFSFFFILSYFLQYGLHYSVKSTSLVFLPIGAGFFLSSLVSSGIVRRWGGNVLKIGALVMAVCSFALIGTLHADAADLLTMPNMVILLVYGLGLGLAGTPLVNVALSEVPAKNAGTGSGLFTTFTNLANSLGVALIGILFSAVLGKPLAAADLPDYVRAFSASLTDTGCLAFAAFICLCFLPKRKV</sequence>
<dbReference type="InterPro" id="IPR020846">
    <property type="entry name" value="MFS_dom"/>
</dbReference>
<feature type="transmembrane region" description="Helical" evidence="6">
    <location>
        <begin position="117"/>
        <end position="136"/>
    </location>
</feature>
<feature type="transmembrane region" description="Helical" evidence="6">
    <location>
        <begin position="243"/>
        <end position="264"/>
    </location>
</feature>
<evidence type="ECO:0000256" key="4">
    <source>
        <dbReference type="ARBA" id="ARBA00022989"/>
    </source>
</evidence>